<reference evidence="7 8" key="1">
    <citation type="submission" date="2018-09" db="EMBL/GenBank/DDBJ databases">
        <title>Roseovarius spongiae sp. nov., isolated from a marine sponge.</title>
        <authorList>
            <person name="Zhuang L."/>
            <person name="Luo L."/>
        </authorList>
    </citation>
    <scope>NUCLEOTIDE SEQUENCE [LARGE SCALE GENOMIC DNA]</scope>
    <source>
        <strain evidence="7 8">HN-E21</strain>
    </source>
</reference>
<sequence length="471" mass="50428">MSDATKGGQAMENADETNWPLLKSERSWGQLELGVVLLVTATATWCYIIGEYVGYYLNLKQGFATMTAGSMIGMLLVTLAVVPAATRYGIDSIVAARPQFGNRGWIITVFLQYSSIIGWNSLLIIFFGKSVVQLLLVTGTITEASTATVQVVSTLVACALIFGILLKGKNGVARASNVFFFFVVGVGFWMVYMLLTRQSDTIATAAPAYASGDIQWDYVTGLELGIVSLLSWWPYIGAMVRVAPDAHTAAKPAMLGMGLPVPLLSVIGLAAILALGISDPAAWMVELGGTFYGAIALVFVIAANLGTAIVGVYATAVGLKSVPGVERLSWPVTLLLGLVPVVAVSVIVPDLFFNNFGTFLAFIGVFFAPLCAIQIVDYLLIRGQRLSIRALYDDTPDSHYAYWGGFNPAALAGMAAGFAVYLYLLNPLTYVSRYPYEFTTAALPSAFAGGLVYWLVTMLVIRPAGKGGYRR</sequence>
<comment type="similarity">
    <text evidence="2">Belongs to the purine-cytosine permease (2.A.39) family.</text>
</comment>
<comment type="subcellular location">
    <subcellularLocation>
        <location evidence="1">Membrane</location>
        <topology evidence="1">Multi-pass membrane protein</topology>
    </subcellularLocation>
</comment>
<feature type="transmembrane region" description="Helical" evidence="6">
    <location>
        <begin position="147"/>
        <end position="166"/>
    </location>
</feature>
<keyword evidence="3 6" id="KW-0812">Transmembrane</keyword>
<comment type="caution">
    <text evidence="7">The sequence shown here is derived from an EMBL/GenBank/DDBJ whole genome shotgun (WGS) entry which is preliminary data.</text>
</comment>
<feature type="transmembrane region" description="Helical" evidence="6">
    <location>
        <begin position="359"/>
        <end position="380"/>
    </location>
</feature>
<evidence type="ECO:0000256" key="5">
    <source>
        <dbReference type="ARBA" id="ARBA00023136"/>
    </source>
</evidence>
<evidence type="ECO:0000256" key="1">
    <source>
        <dbReference type="ARBA" id="ARBA00004141"/>
    </source>
</evidence>
<dbReference type="InterPro" id="IPR030191">
    <property type="entry name" value="CodB"/>
</dbReference>
<feature type="transmembrane region" description="Helical" evidence="6">
    <location>
        <begin position="62"/>
        <end position="85"/>
    </location>
</feature>
<dbReference type="OrthoDB" id="9780088at2"/>
<dbReference type="GO" id="GO:0005886">
    <property type="term" value="C:plasma membrane"/>
    <property type="evidence" value="ECO:0007669"/>
    <property type="project" value="TreeGrafter"/>
</dbReference>
<feature type="transmembrane region" description="Helical" evidence="6">
    <location>
        <begin position="400"/>
        <end position="422"/>
    </location>
</feature>
<keyword evidence="8" id="KW-1185">Reference proteome</keyword>
<dbReference type="Gene3D" id="1.10.4160.10">
    <property type="entry name" value="Hydantoin permease"/>
    <property type="match status" value="1"/>
</dbReference>
<dbReference type="Pfam" id="PF02133">
    <property type="entry name" value="Transp_cyt_pur"/>
    <property type="match status" value="1"/>
</dbReference>
<feature type="transmembrane region" description="Helical" evidence="6">
    <location>
        <begin position="328"/>
        <end position="347"/>
    </location>
</feature>
<dbReference type="AlphaFoldDB" id="A0A3A8AYL5"/>
<name>A0A3A8AYL5_9RHOB</name>
<keyword evidence="5 6" id="KW-0472">Membrane</keyword>
<dbReference type="GO" id="GO:0015209">
    <property type="term" value="F:cytosine transmembrane transporter activity"/>
    <property type="evidence" value="ECO:0007669"/>
    <property type="project" value="InterPro"/>
</dbReference>
<keyword evidence="4 6" id="KW-1133">Transmembrane helix</keyword>
<evidence type="ECO:0008006" key="9">
    <source>
        <dbReference type="Google" id="ProtNLM"/>
    </source>
</evidence>
<proteinExistence type="inferred from homology"/>
<evidence type="ECO:0000256" key="3">
    <source>
        <dbReference type="ARBA" id="ARBA00022692"/>
    </source>
</evidence>
<evidence type="ECO:0000313" key="8">
    <source>
        <dbReference type="Proteomes" id="UP000281128"/>
    </source>
</evidence>
<evidence type="ECO:0000256" key="2">
    <source>
        <dbReference type="ARBA" id="ARBA00008974"/>
    </source>
</evidence>
<dbReference type="RefSeq" id="WP_121164767.1">
    <property type="nucleotide sequence ID" value="NZ_RAPE01000001.1"/>
</dbReference>
<feature type="transmembrane region" description="Helical" evidence="6">
    <location>
        <begin position="178"/>
        <end position="195"/>
    </location>
</feature>
<protein>
    <recommendedName>
        <fullName evidence="9">Thiamine permease</fullName>
    </recommendedName>
</protein>
<dbReference type="InterPro" id="IPR001248">
    <property type="entry name" value="Pur-cyt_permease"/>
</dbReference>
<feature type="transmembrane region" description="Helical" evidence="6">
    <location>
        <begin position="290"/>
        <end position="316"/>
    </location>
</feature>
<dbReference type="EMBL" id="RAPE01000001">
    <property type="protein sequence ID" value="RKF17097.1"/>
    <property type="molecule type" value="Genomic_DNA"/>
</dbReference>
<feature type="transmembrane region" description="Helical" evidence="6">
    <location>
        <begin position="105"/>
        <end position="127"/>
    </location>
</feature>
<dbReference type="Proteomes" id="UP000281128">
    <property type="component" value="Unassembled WGS sequence"/>
</dbReference>
<evidence type="ECO:0000256" key="6">
    <source>
        <dbReference type="SAM" id="Phobius"/>
    </source>
</evidence>
<feature type="transmembrane region" description="Helical" evidence="6">
    <location>
        <begin position="215"/>
        <end position="236"/>
    </location>
</feature>
<feature type="transmembrane region" description="Helical" evidence="6">
    <location>
        <begin position="257"/>
        <end position="278"/>
    </location>
</feature>
<accession>A0A3A8AYL5</accession>
<evidence type="ECO:0000313" key="7">
    <source>
        <dbReference type="EMBL" id="RKF17097.1"/>
    </source>
</evidence>
<organism evidence="7 8">
    <name type="scientific">Roseovarius spongiae</name>
    <dbReference type="NCBI Taxonomy" id="2320272"/>
    <lineage>
        <taxon>Bacteria</taxon>
        <taxon>Pseudomonadati</taxon>
        <taxon>Pseudomonadota</taxon>
        <taxon>Alphaproteobacteria</taxon>
        <taxon>Rhodobacterales</taxon>
        <taxon>Roseobacteraceae</taxon>
        <taxon>Roseovarius</taxon>
    </lineage>
</organism>
<evidence type="ECO:0000256" key="4">
    <source>
        <dbReference type="ARBA" id="ARBA00022989"/>
    </source>
</evidence>
<dbReference type="PANTHER" id="PTHR30569">
    <property type="entry name" value="CYTOSINE TRANSPORTER CODB"/>
    <property type="match status" value="1"/>
</dbReference>
<feature type="transmembrane region" description="Helical" evidence="6">
    <location>
        <begin position="442"/>
        <end position="461"/>
    </location>
</feature>
<dbReference type="PANTHER" id="PTHR30569:SF0">
    <property type="entry name" value="CYTOSINE PERMEASE"/>
    <property type="match status" value="1"/>
</dbReference>
<gene>
    <name evidence="7" type="ORF">D6850_06170</name>
</gene>
<feature type="transmembrane region" description="Helical" evidence="6">
    <location>
        <begin position="31"/>
        <end position="50"/>
    </location>
</feature>